<dbReference type="PANTHER" id="PTHR46586:SF3">
    <property type="entry name" value="ANKYRIN REPEAT-CONTAINING PROTEIN"/>
    <property type="match status" value="1"/>
</dbReference>
<dbReference type="Proteomes" id="UP000002640">
    <property type="component" value="Unassembled WGS sequence"/>
</dbReference>
<dbReference type="InterPro" id="IPR036770">
    <property type="entry name" value="Ankyrin_rpt-contain_sf"/>
</dbReference>
<sequence>MPTCELQVVRSVLRRLPPLEPLYHLAPIVSQFLGPAPTLSPVPLNCSTGSGRAAAPLAKLELGGGPSVIIYGRIQVITAGSSPKLAFYPLFPLPGAGQRGRSGRDKWAPFGAAVSVRARRRGRIPHVLRYQVSGDGDCWTECVPQMPPDWRWATGSGNAVTWGGHAMLYAVQGEHSSVAWWMFTQGLHEIDTENGDEKAKIIEAALQTGEVELAARLMSPHDWEVEFTNRCPVPSGIKLMLDREYFHDNRDAASYAIWALARLEGHLDLMQGIAAVFDPPPIDDNAWTSKWRRAIVEACTRGDLPMLTWLVEHPTGRYVYGKSQEHDELMMKAAELSSVGVLGYLYSQGISDVSGRAVYHAACKGNLQSVKWLLSHTTYAKQDPPGSIDFVFEGAATHGHLEILQFLFPLDSSSVPGYLPDVTRARNPMALAAKSGHLNIVKWLYETRRSGCTDAVIDATAGHGQLQVARWLHLNTAAACTINAVAWAARDGHLDALKWMHTVRSDVCTAKVFENAVHGGNLRTVYWLARHLPEYFLTRIICRGGISFQTFLYSMMIHFMLRLRSQMLAYRILECSAKRYETQPFT</sequence>
<dbReference type="InParanoid" id="G5ADB6"/>
<accession>G5ADB6</accession>
<organism evidence="1 2">
    <name type="scientific">Phytophthora sojae (strain P6497)</name>
    <name type="common">Soybean stem and root rot agent</name>
    <name type="synonym">Phytophthora megasperma f. sp. glycines</name>
    <dbReference type="NCBI Taxonomy" id="1094619"/>
    <lineage>
        <taxon>Eukaryota</taxon>
        <taxon>Sar</taxon>
        <taxon>Stramenopiles</taxon>
        <taxon>Oomycota</taxon>
        <taxon>Peronosporomycetes</taxon>
        <taxon>Peronosporales</taxon>
        <taxon>Peronosporaceae</taxon>
        <taxon>Phytophthora</taxon>
    </lineage>
</organism>
<proteinExistence type="predicted"/>
<evidence type="ECO:0000313" key="2">
    <source>
        <dbReference type="Proteomes" id="UP000002640"/>
    </source>
</evidence>
<evidence type="ECO:0000313" key="1">
    <source>
        <dbReference type="EMBL" id="EGZ06169.1"/>
    </source>
</evidence>
<dbReference type="SUPFAM" id="SSF48403">
    <property type="entry name" value="Ankyrin repeat"/>
    <property type="match status" value="1"/>
</dbReference>
<dbReference type="PANTHER" id="PTHR46586">
    <property type="entry name" value="ANKYRIN REPEAT-CONTAINING PROTEIN"/>
    <property type="match status" value="1"/>
</dbReference>
<name>G5ADB6_PHYSP</name>
<dbReference type="InterPro" id="IPR052050">
    <property type="entry name" value="SecEffector_AnkRepeat"/>
</dbReference>
<keyword evidence="2" id="KW-1185">Reference proteome</keyword>
<reference evidence="1 2" key="1">
    <citation type="journal article" date="2006" name="Science">
        <title>Phytophthora genome sequences uncover evolutionary origins and mechanisms of pathogenesis.</title>
        <authorList>
            <person name="Tyler B.M."/>
            <person name="Tripathy S."/>
            <person name="Zhang X."/>
            <person name="Dehal P."/>
            <person name="Jiang R.H."/>
            <person name="Aerts A."/>
            <person name="Arredondo F.D."/>
            <person name="Baxter L."/>
            <person name="Bensasson D."/>
            <person name="Beynon J.L."/>
            <person name="Chapman J."/>
            <person name="Damasceno C.M."/>
            <person name="Dorrance A.E."/>
            <person name="Dou D."/>
            <person name="Dickerman A.W."/>
            <person name="Dubchak I.L."/>
            <person name="Garbelotto M."/>
            <person name="Gijzen M."/>
            <person name="Gordon S.G."/>
            <person name="Govers F."/>
            <person name="Grunwald N.J."/>
            <person name="Huang W."/>
            <person name="Ivors K.L."/>
            <person name="Jones R.W."/>
            <person name="Kamoun S."/>
            <person name="Krampis K."/>
            <person name="Lamour K.H."/>
            <person name="Lee M.K."/>
            <person name="McDonald W.H."/>
            <person name="Medina M."/>
            <person name="Meijer H.J."/>
            <person name="Nordberg E.K."/>
            <person name="Maclean D.J."/>
            <person name="Ospina-Giraldo M.D."/>
            <person name="Morris P.F."/>
            <person name="Phuntumart V."/>
            <person name="Putnam N.H."/>
            <person name="Rash S."/>
            <person name="Rose J.K."/>
            <person name="Sakihama Y."/>
            <person name="Salamov A.A."/>
            <person name="Savidor A."/>
            <person name="Scheuring C.F."/>
            <person name="Smith B.M."/>
            <person name="Sobral B.W."/>
            <person name="Terry A."/>
            <person name="Torto-Alalibo T.A."/>
            <person name="Win J."/>
            <person name="Xu Z."/>
            <person name="Zhang H."/>
            <person name="Grigoriev I.V."/>
            <person name="Rokhsar D.S."/>
            <person name="Boore J.L."/>
        </authorList>
    </citation>
    <scope>NUCLEOTIDE SEQUENCE [LARGE SCALE GENOMIC DNA]</scope>
    <source>
        <strain evidence="1 2">P6497</strain>
    </source>
</reference>
<gene>
    <name evidence="1" type="ORF">PHYSODRAFT_307200</name>
</gene>
<protein>
    <submittedName>
        <fullName evidence="1">Uncharacterized protein</fullName>
    </submittedName>
</protein>
<dbReference type="Gene3D" id="1.25.40.20">
    <property type="entry name" value="Ankyrin repeat-containing domain"/>
    <property type="match status" value="1"/>
</dbReference>
<dbReference type="AlphaFoldDB" id="G5ADB6"/>
<dbReference type="EMBL" id="JH159164">
    <property type="protein sequence ID" value="EGZ06169.1"/>
    <property type="molecule type" value="Genomic_DNA"/>
</dbReference>
<dbReference type="RefSeq" id="XP_009538066.1">
    <property type="nucleotide sequence ID" value="XM_009539771.1"/>
</dbReference>
<dbReference type="GeneID" id="20642845"/>
<dbReference type="KEGG" id="psoj:PHYSODRAFT_307200"/>
<dbReference type="SMR" id="G5ADB6"/>